<evidence type="ECO:0000256" key="1">
    <source>
        <dbReference type="SAM" id="Phobius"/>
    </source>
</evidence>
<dbReference type="RefSeq" id="WP_226183330.1">
    <property type="nucleotide sequence ID" value="NZ_JAJADQ010000002.1"/>
</dbReference>
<feature type="transmembrane region" description="Helical" evidence="1">
    <location>
        <begin position="12"/>
        <end position="31"/>
    </location>
</feature>
<keyword evidence="1" id="KW-1133">Transmembrane helix</keyword>
<organism evidence="2 3">
    <name type="scientific">Hymenobacter nitidus</name>
    <dbReference type="NCBI Taxonomy" id="2880929"/>
    <lineage>
        <taxon>Bacteria</taxon>
        <taxon>Pseudomonadati</taxon>
        <taxon>Bacteroidota</taxon>
        <taxon>Cytophagia</taxon>
        <taxon>Cytophagales</taxon>
        <taxon>Hymenobacteraceae</taxon>
        <taxon>Hymenobacter</taxon>
    </lineage>
</organism>
<protein>
    <submittedName>
        <fullName evidence="2">Uncharacterized protein</fullName>
    </submittedName>
</protein>
<dbReference type="EMBL" id="JAJADQ010000002">
    <property type="protein sequence ID" value="MCB2376950.1"/>
    <property type="molecule type" value="Genomic_DNA"/>
</dbReference>
<keyword evidence="1" id="KW-0812">Transmembrane</keyword>
<name>A0ABS8A972_9BACT</name>
<reference evidence="2" key="1">
    <citation type="submission" date="2021-10" db="EMBL/GenBank/DDBJ databases">
        <authorList>
            <person name="Dean J.D."/>
            <person name="Kim M.K."/>
            <person name="Newey C.N."/>
            <person name="Stoker T.S."/>
            <person name="Thompson D.W."/>
            <person name="Grose J.H."/>
        </authorList>
    </citation>
    <scope>NUCLEOTIDE SEQUENCE</scope>
    <source>
        <strain evidence="2">BT635</strain>
    </source>
</reference>
<comment type="caution">
    <text evidence="2">The sequence shown here is derived from an EMBL/GenBank/DDBJ whole genome shotgun (WGS) entry which is preliminary data.</text>
</comment>
<dbReference type="Proteomes" id="UP001165297">
    <property type="component" value="Unassembled WGS sequence"/>
</dbReference>
<gene>
    <name evidence="2" type="ORF">LGH70_05120</name>
</gene>
<keyword evidence="3" id="KW-1185">Reference proteome</keyword>
<accession>A0ABS8A972</accession>
<proteinExistence type="predicted"/>
<evidence type="ECO:0000313" key="2">
    <source>
        <dbReference type="EMBL" id="MCB2376950.1"/>
    </source>
</evidence>
<keyword evidence="1" id="KW-0472">Membrane</keyword>
<sequence>MKKVTPHLGVAAKVRFFPVYGTSFFVFRFLLATKTQNAARKARRQPS</sequence>
<evidence type="ECO:0000313" key="3">
    <source>
        <dbReference type="Proteomes" id="UP001165297"/>
    </source>
</evidence>